<keyword evidence="8" id="KW-0411">Iron-sulfur</keyword>
<comment type="pathway">
    <text evidence="2">Cofactor biosynthesis; Fe-Mo cofactor biosynthesis.</text>
</comment>
<proteinExistence type="inferred from homology"/>
<evidence type="ECO:0000259" key="11">
    <source>
        <dbReference type="PROSITE" id="PS51918"/>
    </source>
</evidence>
<evidence type="ECO:0000256" key="9">
    <source>
        <dbReference type="ARBA" id="ARBA00023231"/>
    </source>
</evidence>
<sequence>MVILMEKLRIYRFQKNRFYGGVATAFCGECNINCIYCYSQNHRNTGKYLEAEEIGEKLVKLIDKHDLKYARISGGDPLSKYSELEKVLNYVLSRRDVKMIVETNGIEIGRNPEIADSLSQFGEDNLIVRVSVKHFDPEKFHYITGAPEDWCVLTFDGLKVLREKEVPHIISWMEEWFNGGEWAAWFEFLEEKEYCKPAGDYPSADEWFEDQLLIDPESFRKYPSVPVSKKEILNKLREIDIEHGVE</sequence>
<accession>A0A1D3KZT3</accession>
<evidence type="ECO:0000256" key="5">
    <source>
        <dbReference type="ARBA" id="ARBA00022691"/>
    </source>
</evidence>
<feature type="domain" description="Radical SAM core" evidence="11">
    <location>
        <begin position="12"/>
        <end position="242"/>
    </location>
</feature>
<keyword evidence="6" id="KW-0479">Metal-binding</keyword>
<comment type="cofactor">
    <cofactor evidence="1">
        <name>[4Fe-4S] cluster</name>
        <dbReference type="ChEBI" id="CHEBI:49883"/>
    </cofactor>
</comment>
<protein>
    <submittedName>
        <fullName evidence="12">Putative cyclic pyranopterin monophosphate synthase</fullName>
        <ecNumber evidence="12">4.1.99.18</ecNumber>
    </submittedName>
</protein>
<dbReference type="GO" id="GO:0051539">
    <property type="term" value="F:4 iron, 4 sulfur cluster binding"/>
    <property type="evidence" value="ECO:0007669"/>
    <property type="project" value="UniProtKB-KW"/>
</dbReference>
<dbReference type="GO" id="GO:0046872">
    <property type="term" value="F:metal ion binding"/>
    <property type="evidence" value="ECO:0007669"/>
    <property type="project" value="UniProtKB-KW"/>
</dbReference>
<dbReference type="KEGG" id="mcub:MCBB_0205"/>
<name>A0A1D3KZT3_9EURY</name>
<dbReference type="InterPro" id="IPR007197">
    <property type="entry name" value="rSAM"/>
</dbReference>
<evidence type="ECO:0000256" key="4">
    <source>
        <dbReference type="ARBA" id="ARBA00022485"/>
    </source>
</evidence>
<dbReference type="AlphaFoldDB" id="A0A1D3KZT3"/>
<dbReference type="PANTHER" id="PTHR43787">
    <property type="entry name" value="FEMO COFACTOR BIOSYNTHESIS PROTEIN NIFB-RELATED"/>
    <property type="match status" value="1"/>
</dbReference>
<dbReference type="InterPro" id="IPR013785">
    <property type="entry name" value="Aldolase_TIM"/>
</dbReference>
<dbReference type="Proteomes" id="UP000094707">
    <property type="component" value="Chromosome I"/>
</dbReference>
<gene>
    <name evidence="12" type="primary">moaA 3</name>
    <name evidence="12" type="ORF">MCBB_0205</name>
</gene>
<evidence type="ECO:0000256" key="6">
    <source>
        <dbReference type="ARBA" id="ARBA00022723"/>
    </source>
</evidence>
<dbReference type="GO" id="GO:0016829">
    <property type="term" value="F:lyase activity"/>
    <property type="evidence" value="ECO:0007669"/>
    <property type="project" value="UniProtKB-KW"/>
</dbReference>
<keyword evidence="7" id="KW-0408">Iron</keyword>
<dbReference type="SUPFAM" id="SSF102114">
    <property type="entry name" value="Radical SAM enzymes"/>
    <property type="match status" value="1"/>
</dbReference>
<keyword evidence="5" id="KW-0949">S-adenosyl-L-methionine</keyword>
<evidence type="ECO:0000256" key="2">
    <source>
        <dbReference type="ARBA" id="ARBA00005155"/>
    </source>
</evidence>
<dbReference type="Gene3D" id="3.20.20.70">
    <property type="entry name" value="Aldolase class I"/>
    <property type="match status" value="1"/>
</dbReference>
<dbReference type="SFLD" id="SFLDS00029">
    <property type="entry name" value="Radical_SAM"/>
    <property type="match status" value="1"/>
</dbReference>
<keyword evidence="9" id="KW-0535">Nitrogen fixation</keyword>
<evidence type="ECO:0000256" key="7">
    <source>
        <dbReference type="ARBA" id="ARBA00023004"/>
    </source>
</evidence>
<keyword evidence="10 12" id="KW-0456">Lyase</keyword>
<dbReference type="EC" id="4.1.99.18" evidence="12"/>
<dbReference type="InterPro" id="IPR058240">
    <property type="entry name" value="rSAM_sf"/>
</dbReference>
<dbReference type="EMBL" id="LT607756">
    <property type="protein sequence ID" value="SCG84793.1"/>
    <property type="molecule type" value="Genomic_DNA"/>
</dbReference>
<evidence type="ECO:0000256" key="10">
    <source>
        <dbReference type="ARBA" id="ARBA00023239"/>
    </source>
</evidence>
<evidence type="ECO:0000256" key="3">
    <source>
        <dbReference type="ARBA" id="ARBA00006804"/>
    </source>
</evidence>
<organism evidence="12 13">
    <name type="scientific">Methanobacterium congolense</name>
    <dbReference type="NCBI Taxonomy" id="118062"/>
    <lineage>
        <taxon>Archaea</taxon>
        <taxon>Methanobacteriati</taxon>
        <taxon>Methanobacteriota</taxon>
        <taxon>Methanomada group</taxon>
        <taxon>Methanobacteria</taxon>
        <taxon>Methanobacteriales</taxon>
        <taxon>Methanobacteriaceae</taxon>
        <taxon>Methanobacterium</taxon>
    </lineage>
</organism>
<dbReference type="STRING" id="118062.MCBB_0205"/>
<dbReference type="PROSITE" id="PS51918">
    <property type="entry name" value="RADICAL_SAM"/>
    <property type="match status" value="1"/>
</dbReference>
<dbReference type="Pfam" id="PF04055">
    <property type="entry name" value="Radical_SAM"/>
    <property type="match status" value="1"/>
</dbReference>
<comment type="similarity">
    <text evidence="3">Belongs to the radical SAM superfamily. NifB family.</text>
</comment>
<dbReference type="PANTHER" id="PTHR43787:SF13">
    <property type="entry name" value="FEMO COFACTOR BIOSYNTHESIS PROTEIN NIFB"/>
    <property type="match status" value="1"/>
</dbReference>
<keyword evidence="4" id="KW-0004">4Fe-4S</keyword>
<dbReference type="CDD" id="cd01335">
    <property type="entry name" value="Radical_SAM"/>
    <property type="match status" value="1"/>
</dbReference>
<evidence type="ECO:0000313" key="13">
    <source>
        <dbReference type="Proteomes" id="UP000094707"/>
    </source>
</evidence>
<reference evidence="12 13" key="1">
    <citation type="submission" date="2016-08" db="EMBL/GenBank/DDBJ databases">
        <authorList>
            <person name="Seilhamer J.J."/>
        </authorList>
    </citation>
    <scope>NUCLEOTIDE SEQUENCE [LARGE SCALE GENOMIC DNA]</scope>
    <source>
        <strain evidence="12">Buetzberg</strain>
    </source>
</reference>
<evidence type="ECO:0000313" key="12">
    <source>
        <dbReference type="EMBL" id="SCG84793.1"/>
    </source>
</evidence>
<keyword evidence="13" id="KW-1185">Reference proteome</keyword>
<evidence type="ECO:0000256" key="1">
    <source>
        <dbReference type="ARBA" id="ARBA00001966"/>
    </source>
</evidence>
<evidence type="ECO:0000256" key="8">
    <source>
        <dbReference type="ARBA" id="ARBA00023014"/>
    </source>
</evidence>